<name>A0A1Y2AHG9_9TREE</name>
<reference evidence="1 2" key="1">
    <citation type="submission" date="2016-07" db="EMBL/GenBank/DDBJ databases">
        <title>Pervasive Adenine N6-methylation of Active Genes in Fungi.</title>
        <authorList>
            <consortium name="DOE Joint Genome Institute"/>
            <person name="Mondo S.J."/>
            <person name="Dannebaum R.O."/>
            <person name="Kuo R.C."/>
            <person name="Labutti K."/>
            <person name="Haridas S."/>
            <person name="Kuo A."/>
            <person name="Salamov A."/>
            <person name="Ahrendt S.R."/>
            <person name="Lipzen A."/>
            <person name="Sullivan W."/>
            <person name="Andreopoulos W.B."/>
            <person name="Clum A."/>
            <person name="Lindquist E."/>
            <person name="Daum C."/>
            <person name="Ramamoorthy G.K."/>
            <person name="Gryganskyi A."/>
            <person name="Culley D."/>
            <person name="Magnuson J.K."/>
            <person name="James T.Y."/>
            <person name="O'Malley M.A."/>
            <person name="Stajich J.E."/>
            <person name="Spatafora J.W."/>
            <person name="Visel A."/>
            <person name="Grigoriev I.V."/>
        </authorList>
    </citation>
    <scope>NUCLEOTIDE SEQUENCE [LARGE SCALE GENOMIC DNA]</scope>
    <source>
        <strain evidence="1 2">68-887.2</strain>
    </source>
</reference>
<dbReference type="EMBL" id="MCFC01000107">
    <property type="protein sequence ID" value="ORY21637.1"/>
    <property type="molecule type" value="Genomic_DNA"/>
</dbReference>
<accession>A0A1Y2AHG9</accession>
<proteinExistence type="predicted"/>
<gene>
    <name evidence="1" type="ORF">BCR39DRAFT_508322</name>
</gene>
<dbReference type="InParanoid" id="A0A1Y2AHG9"/>
<protein>
    <submittedName>
        <fullName evidence="1">Uncharacterized protein</fullName>
    </submittedName>
</protein>
<keyword evidence="2" id="KW-1185">Reference proteome</keyword>
<evidence type="ECO:0000313" key="1">
    <source>
        <dbReference type="EMBL" id="ORY21637.1"/>
    </source>
</evidence>
<sequence length="311" mass="35112">MSDSPQRAHPLAFLDNVAKVTDRSLYHDVHPAEGLVMKPMKTVKGDSKTAFYVLADKIDADPTLWTPTWNNNATLQKADLVFEPTLMIMICKTCKVMVRNVSGHLKSQRPKEWRPIKLKEFIDRVDTFYSPSPTVYFPHFDPSTTSTLSPYHHLPLKKGIQCQGCGHVASPKSMCSHQSCGKANKVNAHFQSGETEAMYGKYSIPVADPAKAASIPYGSKHHLLEIAKSYLPSAPVFDTNAPDHSLSMLLRKYRWHKITEDWTEEMMTMSCANQLETDDPSWARINDLVIFGQRPTNNGVNWTRCPTIRHL</sequence>
<organism evidence="1 2">
    <name type="scientific">Naematelia encephala</name>
    <dbReference type="NCBI Taxonomy" id="71784"/>
    <lineage>
        <taxon>Eukaryota</taxon>
        <taxon>Fungi</taxon>
        <taxon>Dikarya</taxon>
        <taxon>Basidiomycota</taxon>
        <taxon>Agaricomycotina</taxon>
        <taxon>Tremellomycetes</taxon>
        <taxon>Tremellales</taxon>
        <taxon>Naemateliaceae</taxon>
        <taxon>Naematelia</taxon>
    </lineage>
</organism>
<comment type="caution">
    <text evidence="1">The sequence shown here is derived from an EMBL/GenBank/DDBJ whole genome shotgun (WGS) entry which is preliminary data.</text>
</comment>
<dbReference type="InterPro" id="IPR022698">
    <property type="entry name" value="OrsD"/>
</dbReference>
<evidence type="ECO:0000313" key="2">
    <source>
        <dbReference type="Proteomes" id="UP000193986"/>
    </source>
</evidence>
<dbReference type="Pfam" id="PF12013">
    <property type="entry name" value="OrsD"/>
    <property type="match status" value="1"/>
</dbReference>
<dbReference type="AlphaFoldDB" id="A0A1Y2AHG9"/>
<dbReference type="Proteomes" id="UP000193986">
    <property type="component" value="Unassembled WGS sequence"/>
</dbReference>